<comment type="caution">
    <text evidence="4">The sequence shown here is derived from an EMBL/GenBank/DDBJ whole genome shotgun (WGS) entry which is preliminary data.</text>
</comment>
<keyword evidence="5" id="KW-1185">Reference proteome</keyword>
<dbReference type="Proteomes" id="UP000310158">
    <property type="component" value="Unassembled WGS sequence"/>
</dbReference>
<sequence length="406" mass="44564">MAQDNTAIPFPPSFWVPDNFDFPVDQMSPSQSSHTGEGDGSSTLHTDATAGQFRQKYDLPNHFNADSTSTAGHYQAPPQQLYREAYQHCMETSFVPCGSPMEQSQPYDMGYGIDAAVPHAYPSLLNENSAGRWTSPTLPTLGSHYPPNDPEFAHGRPPPTNVSIHRIPRRIQPLVTSMPSASRSIDRSSYAHTLAGYAPPAFAQTQGMSAHRVPPISKYLREGKNKVYLPPPPISSHQLDMEDERRKGKGVARMDLASQSEQRADTQAPAKNFNRSQECEYEEGALVYAPSSSHKALKSQAGADAPPPVKTRRTVSGIKAKRTSPKAPKVWCMECGTGFGRSYDLQRHLQSAKAHNSSPAHKCRYCGLQVSREDSLLVHERIHVREDGGRGARRAAGGMETMVVEG</sequence>
<dbReference type="AlphaFoldDB" id="A0A4S4LXX8"/>
<protein>
    <recommendedName>
        <fullName evidence="3">C2H2-type domain-containing protein</fullName>
    </recommendedName>
</protein>
<dbReference type="PROSITE" id="PS50157">
    <property type="entry name" value="ZINC_FINGER_C2H2_2"/>
    <property type="match status" value="2"/>
</dbReference>
<evidence type="ECO:0000313" key="5">
    <source>
        <dbReference type="Proteomes" id="UP000310158"/>
    </source>
</evidence>
<proteinExistence type="predicted"/>
<dbReference type="PROSITE" id="PS00028">
    <property type="entry name" value="ZINC_FINGER_C2H2_1"/>
    <property type="match status" value="1"/>
</dbReference>
<keyword evidence="1" id="KW-0862">Zinc</keyword>
<dbReference type="GO" id="GO:0008270">
    <property type="term" value="F:zinc ion binding"/>
    <property type="evidence" value="ECO:0007669"/>
    <property type="project" value="UniProtKB-KW"/>
</dbReference>
<dbReference type="SUPFAM" id="SSF57667">
    <property type="entry name" value="beta-beta-alpha zinc fingers"/>
    <property type="match status" value="1"/>
</dbReference>
<feature type="region of interest" description="Disordered" evidence="2">
    <location>
        <begin position="229"/>
        <end position="271"/>
    </location>
</feature>
<accession>A0A4S4LXX8</accession>
<feature type="region of interest" description="Disordered" evidence="2">
    <location>
        <begin position="21"/>
        <end position="46"/>
    </location>
</feature>
<gene>
    <name evidence="4" type="ORF">EW146_g3482</name>
</gene>
<evidence type="ECO:0000259" key="3">
    <source>
        <dbReference type="PROSITE" id="PS50157"/>
    </source>
</evidence>
<evidence type="ECO:0000313" key="4">
    <source>
        <dbReference type="EMBL" id="THH17315.1"/>
    </source>
</evidence>
<keyword evidence="1" id="KW-0479">Metal-binding</keyword>
<reference evidence="4 5" key="1">
    <citation type="submission" date="2019-02" db="EMBL/GenBank/DDBJ databases">
        <title>Genome sequencing of the rare red list fungi Bondarzewia mesenterica.</title>
        <authorList>
            <person name="Buettner E."/>
            <person name="Kellner H."/>
        </authorList>
    </citation>
    <scope>NUCLEOTIDE SEQUENCE [LARGE SCALE GENOMIC DNA]</scope>
    <source>
        <strain evidence="4 5">DSM 108281</strain>
    </source>
</reference>
<feature type="domain" description="C2H2-type" evidence="3">
    <location>
        <begin position="330"/>
        <end position="360"/>
    </location>
</feature>
<name>A0A4S4LXX8_9AGAM</name>
<dbReference type="EMBL" id="SGPL01000116">
    <property type="protein sequence ID" value="THH17315.1"/>
    <property type="molecule type" value="Genomic_DNA"/>
</dbReference>
<dbReference type="Gene3D" id="3.30.160.60">
    <property type="entry name" value="Classic Zinc Finger"/>
    <property type="match status" value="1"/>
</dbReference>
<evidence type="ECO:0000256" key="2">
    <source>
        <dbReference type="SAM" id="MobiDB-lite"/>
    </source>
</evidence>
<keyword evidence="1" id="KW-0863">Zinc-finger</keyword>
<organism evidence="4 5">
    <name type="scientific">Bondarzewia mesenterica</name>
    <dbReference type="NCBI Taxonomy" id="1095465"/>
    <lineage>
        <taxon>Eukaryota</taxon>
        <taxon>Fungi</taxon>
        <taxon>Dikarya</taxon>
        <taxon>Basidiomycota</taxon>
        <taxon>Agaricomycotina</taxon>
        <taxon>Agaricomycetes</taxon>
        <taxon>Russulales</taxon>
        <taxon>Bondarzewiaceae</taxon>
        <taxon>Bondarzewia</taxon>
    </lineage>
</organism>
<dbReference type="InterPro" id="IPR013087">
    <property type="entry name" value="Znf_C2H2_type"/>
</dbReference>
<feature type="compositionally biased region" description="Polar residues" evidence="2">
    <location>
        <begin position="27"/>
        <end position="46"/>
    </location>
</feature>
<dbReference type="SMART" id="SM00355">
    <property type="entry name" value="ZnF_C2H2"/>
    <property type="match status" value="2"/>
</dbReference>
<evidence type="ECO:0000256" key="1">
    <source>
        <dbReference type="PROSITE-ProRule" id="PRU00042"/>
    </source>
</evidence>
<feature type="region of interest" description="Disordered" evidence="2">
    <location>
        <begin position="298"/>
        <end position="322"/>
    </location>
</feature>
<dbReference type="InterPro" id="IPR036236">
    <property type="entry name" value="Znf_C2H2_sf"/>
</dbReference>
<feature type="domain" description="C2H2-type" evidence="3">
    <location>
        <begin position="361"/>
        <end position="388"/>
    </location>
</feature>
<dbReference type="OrthoDB" id="8922241at2759"/>